<dbReference type="EMBL" id="CP062222">
    <property type="protein sequence ID" value="QTC90495.1"/>
    <property type="molecule type" value="Genomic_DNA"/>
</dbReference>
<dbReference type="CDD" id="cd00090">
    <property type="entry name" value="HTH_ARSR"/>
    <property type="match status" value="1"/>
</dbReference>
<evidence type="ECO:0000259" key="2">
    <source>
        <dbReference type="PROSITE" id="PS51186"/>
    </source>
</evidence>
<dbReference type="SUPFAM" id="SSF55729">
    <property type="entry name" value="Acyl-CoA N-acyltransferases (Nat)"/>
    <property type="match status" value="1"/>
</dbReference>
<sequence>MVSDVIRERPYLFLGSRLKRIGESMQADVLKVVEQAGLRVQPAQYPVLAALDRHGPLGVGDLVEATGVSQPGVTRTLAKLTEMGLVEAAAASADRRRRTVRLSPEGLELMARSRVAVWPAVEAAVVALCAELKGNLLEQLDAIEAKLTEKPLDQWGKAGARPTVEILPFDDSRAGDFHDINAEWISSMFVLEPTDREVLENPQARILAPGGDILFAKAGDLGVVGTCALQKTGENQFELTKMGVRETARGLKVGEVLLEAAIARAGELGAETLYLLTNSKCAPAIHLYEKLGFVHDADIMARFGARYARCDVAMLYRGRSKG</sequence>
<dbReference type="InterPro" id="IPR000182">
    <property type="entry name" value="GNAT_dom"/>
</dbReference>
<dbReference type="InterPro" id="IPR039422">
    <property type="entry name" value="MarR/SlyA-like"/>
</dbReference>
<dbReference type="InterPro" id="IPR000835">
    <property type="entry name" value="HTH_MarR-typ"/>
</dbReference>
<dbReference type="PANTHER" id="PTHR33164:SF43">
    <property type="entry name" value="HTH-TYPE TRANSCRIPTIONAL REPRESSOR YETL"/>
    <property type="match status" value="1"/>
</dbReference>
<organism evidence="3 4">
    <name type="scientific">Brevundimonas goettingensis</name>
    <dbReference type="NCBI Taxonomy" id="2774190"/>
    <lineage>
        <taxon>Bacteria</taxon>
        <taxon>Pseudomonadati</taxon>
        <taxon>Pseudomonadota</taxon>
        <taxon>Alphaproteobacteria</taxon>
        <taxon>Caulobacterales</taxon>
        <taxon>Caulobacteraceae</taxon>
        <taxon>Brevundimonas</taxon>
    </lineage>
</organism>
<dbReference type="InterPro" id="IPR016181">
    <property type="entry name" value="Acyl_CoA_acyltransferase"/>
</dbReference>
<evidence type="ECO:0000313" key="4">
    <source>
        <dbReference type="Proteomes" id="UP000663918"/>
    </source>
</evidence>
<dbReference type="SMART" id="SM00347">
    <property type="entry name" value="HTH_MARR"/>
    <property type="match status" value="1"/>
</dbReference>
<dbReference type="Gene3D" id="3.40.630.30">
    <property type="match status" value="1"/>
</dbReference>
<keyword evidence="4" id="KW-1185">Reference proteome</keyword>
<dbReference type="GO" id="GO:0006950">
    <property type="term" value="P:response to stress"/>
    <property type="evidence" value="ECO:0007669"/>
    <property type="project" value="TreeGrafter"/>
</dbReference>
<dbReference type="CDD" id="cd04301">
    <property type="entry name" value="NAT_SF"/>
    <property type="match status" value="1"/>
</dbReference>
<protein>
    <submittedName>
        <fullName evidence="3">GNAT family N-acetyltransferase</fullName>
    </submittedName>
</protein>
<accession>A0A975C286</accession>
<dbReference type="Gene3D" id="1.10.10.10">
    <property type="entry name" value="Winged helix-like DNA-binding domain superfamily/Winged helix DNA-binding domain"/>
    <property type="match status" value="1"/>
</dbReference>
<dbReference type="Pfam" id="PF00583">
    <property type="entry name" value="Acetyltransf_1"/>
    <property type="match status" value="1"/>
</dbReference>
<dbReference type="PANTHER" id="PTHR33164">
    <property type="entry name" value="TRANSCRIPTIONAL REGULATOR, MARR FAMILY"/>
    <property type="match status" value="1"/>
</dbReference>
<dbReference type="Proteomes" id="UP000663918">
    <property type="component" value="Chromosome"/>
</dbReference>
<dbReference type="KEGG" id="bgoe:IFJ75_14605"/>
<dbReference type="SUPFAM" id="SSF46785">
    <property type="entry name" value="Winged helix' DNA-binding domain"/>
    <property type="match status" value="1"/>
</dbReference>
<evidence type="ECO:0000259" key="1">
    <source>
        <dbReference type="PROSITE" id="PS50995"/>
    </source>
</evidence>
<dbReference type="AlphaFoldDB" id="A0A975C286"/>
<gene>
    <name evidence="3" type="ORF">IFJ75_14605</name>
</gene>
<name>A0A975C286_9CAUL</name>
<dbReference type="PROSITE" id="PS51186">
    <property type="entry name" value="GNAT"/>
    <property type="match status" value="1"/>
</dbReference>
<dbReference type="GO" id="GO:0003700">
    <property type="term" value="F:DNA-binding transcription factor activity"/>
    <property type="evidence" value="ECO:0007669"/>
    <property type="project" value="InterPro"/>
</dbReference>
<dbReference type="InterPro" id="IPR036388">
    <property type="entry name" value="WH-like_DNA-bd_sf"/>
</dbReference>
<dbReference type="InterPro" id="IPR036390">
    <property type="entry name" value="WH_DNA-bd_sf"/>
</dbReference>
<dbReference type="GO" id="GO:0016747">
    <property type="term" value="F:acyltransferase activity, transferring groups other than amino-acyl groups"/>
    <property type="evidence" value="ECO:0007669"/>
    <property type="project" value="InterPro"/>
</dbReference>
<feature type="domain" description="N-acetyltransferase" evidence="2">
    <location>
        <begin position="164"/>
        <end position="319"/>
    </location>
</feature>
<proteinExistence type="predicted"/>
<dbReference type="PROSITE" id="PS50995">
    <property type="entry name" value="HTH_MARR_2"/>
    <property type="match status" value="1"/>
</dbReference>
<dbReference type="RefSeq" id="WP_207868928.1">
    <property type="nucleotide sequence ID" value="NZ_CP062222.1"/>
</dbReference>
<feature type="domain" description="HTH marR-type" evidence="1">
    <location>
        <begin position="11"/>
        <end position="149"/>
    </location>
</feature>
<dbReference type="InterPro" id="IPR011991">
    <property type="entry name" value="ArsR-like_HTH"/>
</dbReference>
<dbReference type="Pfam" id="PF12802">
    <property type="entry name" value="MarR_2"/>
    <property type="match status" value="1"/>
</dbReference>
<evidence type="ECO:0000313" key="3">
    <source>
        <dbReference type="EMBL" id="QTC90495.1"/>
    </source>
</evidence>
<reference evidence="3" key="1">
    <citation type="submission" date="2020-09" db="EMBL/GenBank/DDBJ databases">
        <title>Brevundimonas sp. LVF2 isolated from a puddle in Goettingen, Germany.</title>
        <authorList>
            <person name="Friedrich I."/>
            <person name="Klassen A."/>
            <person name="Hannes N."/>
            <person name="Schneider D."/>
            <person name="Hertel R."/>
            <person name="Daniel R."/>
        </authorList>
    </citation>
    <scope>NUCLEOTIDE SEQUENCE</scope>
    <source>
        <strain evidence="3">LVF2</strain>
    </source>
</reference>